<dbReference type="InterPro" id="IPR001387">
    <property type="entry name" value="Cro/C1-type_HTH"/>
</dbReference>
<dbReference type="Pfam" id="PF01381">
    <property type="entry name" value="HTH_3"/>
    <property type="match status" value="1"/>
</dbReference>
<evidence type="ECO:0000313" key="2">
    <source>
        <dbReference type="EMBL" id="BBL45751.1"/>
    </source>
</evidence>
<dbReference type="GeneID" id="74568547"/>
<dbReference type="RefSeq" id="WP_258393064.1">
    <property type="nucleotide sequence ID" value="NZ_AP019769.1"/>
</dbReference>
<dbReference type="AlphaFoldDB" id="A0A915SL53"/>
<feature type="domain" description="HTH cro/C1-type" evidence="1">
    <location>
        <begin position="23"/>
        <end position="54"/>
    </location>
</feature>
<dbReference type="EMBL" id="AP019769">
    <property type="protein sequence ID" value="BBL45751.1"/>
    <property type="molecule type" value="Genomic_DNA"/>
</dbReference>
<organism evidence="2 3">
    <name type="scientific">Nanobdella aerobiophila</name>
    <dbReference type="NCBI Taxonomy" id="2586965"/>
    <lineage>
        <taxon>Archaea</taxon>
        <taxon>Nanobdellota</taxon>
        <taxon>Nanobdellia</taxon>
        <taxon>Nanobdellales</taxon>
        <taxon>Nanobdellaceae</taxon>
        <taxon>Nanobdella</taxon>
    </lineage>
</organism>
<name>A0A915SL53_9ARCH</name>
<dbReference type="Proteomes" id="UP001055553">
    <property type="component" value="Chromosome"/>
</dbReference>
<evidence type="ECO:0000313" key="3">
    <source>
        <dbReference type="Proteomes" id="UP001055553"/>
    </source>
</evidence>
<dbReference type="PANTHER" id="PTHR40730:SF3">
    <property type="entry name" value="HTH CRO_C1-TYPE DOMAIN-CONTAINING PROTEIN"/>
    <property type="match status" value="1"/>
</dbReference>
<evidence type="ECO:0000259" key="1">
    <source>
        <dbReference type="Pfam" id="PF01381"/>
    </source>
</evidence>
<dbReference type="PANTHER" id="PTHR40730">
    <property type="entry name" value="TRANSCRIPTIONAL REGULATOR PROTEIN-LIKE PROTEIN"/>
    <property type="match status" value="1"/>
</dbReference>
<reference evidence="3" key="1">
    <citation type="journal article" date="2022" name="Int. J. Syst. Evol. Microbiol.">
        <title>Nanobdella aerobiophila gen. nov., sp. nov., a thermoacidophilic, obligate ectosymbiotic archaeon, and proposal of Nanobdellaceae fam. nov., Nanobdellales ord. nov. and Nanobdellia class. nov.</title>
        <authorList>
            <person name="Kato S."/>
            <person name="Ogasawara A."/>
            <person name="Itoh T."/>
            <person name="Sakai H.D."/>
            <person name="Shimizu M."/>
            <person name="Yuki M."/>
            <person name="Kaneko M."/>
            <person name="Takashina T."/>
            <person name="Ohkuma M."/>
        </authorList>
    </citation>
    <scope>NUCLEOTIDE SEQUENCE [LARGE SCALE GENOMIC DNA]</scope>
    <source>
        <strain evidence="3">MJ1</strain>
    </source>
</reference>
<dbReference type="KEGG" id="naer:MJ1_0602"/>
<gene>
    <name evidence="2" type="ORF">MJ1_0602</name>
</gene>
<accession>A0A915SL53</accession>
<protein>
    <submittedName>
        <fullName evidence="2">Fis family transcriptional regulator</fullName>
    </submittedName>
</protein>
<proteinExistence type="predicted"/>
<sequence>MGLRCENFVRYDLPVIKKELSKMLYEKYNLPQEEIAKKLLITQAAVSQYISGLRGRKKIIMDEEEYKIISELGYLLYKDRNKALLDFQDLLCTICKNKYK</sequence>
<keyword evidence="3" id="KW-1185">Reference proteome</keyword>